<feature type="compositionally biased region" description="Polar residues" evidence="1">
    <location>
        <begin position="101"/>
        <end position="112"/>
    </location>
</feature>
<organism evidence="3 4">
    <name type="scientific">Lactobacillus xujianguonis</name>
    <dbReference type="NCBI Taxonomy" id="2495899"/>
    <lineage>
        <taxon>Bacteria</taxon>
        <taxon>Bacillati</taxon>
        <taxon>Bacillota</taxon>
        <taxon>Bacilli</taxon>
        <taxon>Lactobacillales</taxon>
        <taxon>Lactobacillaceae</taxon>
        <taxon>Lactobacillus</taxon>
    </lineage>
</organism>
<gene>
    <name evidence="3" type="ORF">EJK17_00845</name>
</gene>
<feature type="compositionally biased region" description="Low complexity" evidence="1">
    <location>
        <begin position="184"/>
        <end position="201"/>
    </location>
</feature>
<keyword evidence="2" id="KW-1133">Transmembrane helix</keyword>
<keyword evidence="2" id="KW-0472">Membrane</keyword>
<name>A0A437SY62_9LACO</name>
<keyword evidence="2" id="KW-0812">Transmembrane</keyword>
<comment type="caution">
    <text evidence="3">The sequence shown here is derived from an EMBL/GenBank/DDBJ whole genome shotgun (WGS) entry which is preliminary data.</text>
</comment>
<proteinExistence type="predicted"/>
<dbReference type="Proteomes" id="UP000288291">
    <property type="component" value="Unassembled WGS sequence"/>
</dbReference>
<protein>
    <submittedName>
        <fullName evidence="3">Uncharacterized protein</fullName>
    </submittedName>
</protein>
<feature type="transmembrane region" description="Helical" evidence="2">
    <location>
        <begin position="34"/>
        <end position="56"/>
    </location>
</feature>
<feature type="compositionally biased region" description="Polar residues" evidence="1">
    <location>
        <begin position="147"/>
        <end position="178"/>
    </location>
</feature>
<evidence type="ECO:0000313" key="3">
    <source>
        <dbReference type="EMBL" id="RVU71856.1"/>
    </source>
</evidence>
<evidence type="ECO:0000256" key="2">
    <source>
        <dbReference type="SAM" id="Phobius"/>
    </source>
</evidence>
<feature type="compositionally biased region" description="Polar residues" evidence="1">
    <location>
        <begin position="219"/>
        <end position="241"/>
    </location>
</feature>
<sequence length="241" mass="26125">MFKYILLIGAVGYIALLISTMWQIKNHGKASVSFIRIIGNYLVIGMILVGAGGWIVDSVSGHGSKNTAKSNQAEVVSTISNKSNSKLKTNKNVSHNKKSKFNLTDSSLQQTTKSDKTQDNLVESVKSEQSKVSDGKQNTSVKDDLNNSEQAKVSSSREAVTTSVKDNLNNSEQANVSGSREAVNTSTSRSSTRAYSPSNSATERYLIGRHVSSHVEKYQSPTESTETVEVPNSQESQSSQQ</sequence>
<feature type="transmembrane region" description="Helical" evidence="2">
    <location>
        <begin position="6"/>
        <end position="22"/>
    </location>
</feature>
<dbReference type="RefSeq" id="WP_103660715.1">
    <property type="nucleotide sequence ID" value="NZ_ML136871.1"/>
</dbReference>
<evidence type="ECO:0000256" key="1">
    <source>
        <dbReference type="SAM" id="MobiDB-lite"/>
    </source>
</evidence>
<dbReference type="AlphaFoldDB" id="A0A437SY62"/>
<accession>A0A437SY62</accession>
<feature type="compositionally biased region" description="Basic and acidic residues" evidence="1">
    <location>
        <begin position="125"/>
        <end position="134"/>
    </location>
</feature>
<reference evidence="3 4" key="1">
    <citation type="submission" date="2018-12" db="EMBL/GenBank/DDBJ databases">
        <authorList>
            <person name="Meng J."/>
        </authorList>
    </citation>
    <scope>NUCLEOTIDE SEQUENCE [LARGE SCALE GENOMIC DNA]</scope>
    <source>
        <strain evidence="3 4">HT111-2</strain>
    </source>
</reference>
<feature type="region of interest" description="Disordered" evidence="1">
    <location>
        <begin position="80"/>
        <end position="241"/>
    </location>
</feature>
<keyword evidence="4" id="KW-1185">Reference proteome</keyword>
<evidence type="ECO:0000313" key="4">
    <source>
        <dbReference type="Proteomes" id="UP000288291"/>
    </source>
</evidence>
<feature type="compositionally biased region" description="Low complexity" evidence="1">
    <location>
        <begin position="80"/>
        <end position="93"/>
    </location>
</feature>
<dbReference type="EMBL" id="RXIA01000001">
    <property type="protein sequence ID" value="RVU71856.1"/>
    <property type="molecule type" value="Genomic_DNA"/>
</dbReference>